<dbReference type="PANTHER" id="PTHR34135:SF2">
    <property type="entry name" value="LYSOZYME"/>
    <property type="match status" value="1"/>
</dbReference>
<dbReference type="Gene3D" id="3.20.20.80">
    <property type="entry name" value="Glycosidases"/>
    <property type="match status" value="1"/>
</dbReference>
<dbReference type="PANTHER" id="PTHR34135">
    <property type="entry name" value="LYSOZYME"/>
    <property type="match status" value="1"/>
</dbReference>
<dbReference type="AlphaFoldDB" id="A0A3R6UZB7"/>
<dbReference type="PROSITE" id="PS51904">
    <property type="entry name" value="GLYCOSYL_HYDROL_F25_2"/>
    <property type="match status" value="1"/>
</dbReference>
<dbReference type="GO" id="GO:0016998">
    <property type="term" value="P:cell wall macromolecule catabolic process"/>
    <property type="evidence" value="ECO:0007669"/>
    <property type="project" value="InterPro"/>
</dbReference>
<comment type="similarity">
    <text evidence="1">Belongs to the glycosyl hydrolase 25 family.</text>
</comment>
<name>A0A3R6UZB7_9LACO</name>
<dbReference type="GO" id="GO:0016052">
    <property type="term" value="P:carbohydrate catabolic process"/>
    <property type="evidence" value="ECO:0007669"/>
    <property type="project" value="TreeGrafter"/>
</dbReference>
<dbReference type="OrthoDB" id="2312598at2"/>
<organism evidence="2 3">
    <name type="scientific">Bombilactobacillus bombi</name>
    <dbReference type="NCBI Taxonomy" id="1303590"/>
    <lineage>
        <taxon>Bacteria</taxon>
        <taxon>Bacillati</taxon>
        <taxon>Bacillota</taxon>
        <taxon>Bacilli</taxon>
        <taxon>Lactobacillales</taxon>
        <taxon>Lactobacillaceae</taxon>
        <taxon>Bombilactobacillus</taxon>
    </lineage>
</organism>
<evidence type="ECO:0000313" key="3">
    <source>
        <dbReference type="Proteomes" id="UP000284109"/>
    </source>
</evidence>
<evidence type="ECO:0000256" key="1">
    <source>
        <dbReference type="ARBA" id="ARBA00010646"/>
    </source>
</evidence>
<proteinExistence type="inferred from homology"/>
<evidence type="ECO:0000313" key="2">
    <source>
        <dbReference type="EMBL" id="RHW51339.1"/>
    </source>
</evidence>
<accession>A0A3R6UZB7</accession>
<comment type="caution">
    <text evidence="2">The sequence shown here is derived from an EMBL/GenBank/DDBJ whole genome shotgun (WGS) entry which is preliminary data.</text>
</comment>
<reference evidence="2 3" key="1">
    <citation type="submission" date="2018-07" db="EMBL/GenBank/DDBJ databases">
        <title>Genome sequences of six Lactobacillus spp. isolated from bumble bee guts.</title>
        <authorList>
            <person name="Motta E.V.S."/>
            <person name="Moran N.A."/>
        </authorList>
    </citation>
    <scope>NUCLEOTIDE SEQUENCE [LARGE SCALE GENOMIC DNA]</scope>
    <source>
        <strain evidence="2 3">BI-1.1</strain>
    </source>
</reference>
<dbReference type="InterPro" id="IPR017853">
    <property type="entry name" value="GH"/>
</dbReference>
<dbReference type="Pfam" id="PF01183">
    <property type="entry name" value="Glyco_hydro_25"/>
    <property type="match status" value="1"/>
</dbReference>
<gene>
    <name evidence="2" type="ORF">DS831_04775</name>
</gene>
<dbReference type="GO" id="GO:0003796">
    <property type="term" value="F:lysozyme activity"/>
    <property type="evidence" value="ECO:0007669"/>
    <property type="project" value="InterPro"/>
</dbReference>
<dbReference type="GO" id="GO:0009253">
    <property type="term" value="P:peptidoglycan catabolic process"/>
    <property type="evidence" value="ECO:0007669"/>
    <property type="project" value="InterPro"/>
</dbReference>
<keyword evidence="3" id="KW-1185">Reference proteome</keyword>
<dbReference type="Proteomes" id="UP000284109">
    <property type="component" value="Unassembled WGS sequence"/>
</dbReference>
<dbReference type="InterPro" id="IPR002053">
    <property type="entry name" value="Glyco_hydro_25"/>
</dbReference>
<dbReference type="EMBL" id="QOCR01000002">
    <property type="protein sequence ID" value="RHW51339.1"/>
    <property type="molecule type" value="Genomic_DNA"/>
</dbReference>
<sequence>MICRILFLIRKITIMIKSLLKKEMIHMTKFAVDVSSYQNASVEYFKNFKDAGVDTAIIKLTQGSADGDAYFNPKAPAQIRAALANNMNVAVYHYFKGNGYADSQNEAKFFLEKIRLMGLDETTVVVADVEDPSLQANHVMADVNAFMQYLISNGYPNVALYSMASWFNAGILNKWTYPLWVASYGSKTCGVTGNVQAWQYTDNWSGENVDMSYDWGLFNKPTIPQQPVIQKSHENVIVTREKVHLYEKFGMQLDQIVEANTAWKANEIIAIQGQPAYLIGKDAYIMQSATDQNGIATVHSYAFTKAPLINKKGDYVRYVNNGEVYKYSNFVKIDDDWCYQVSTNEFLPAIYTIGSGK</sequence>
<protein>
    <submittedName>
        <fullName evidence="2">Uncharacterized protein</fullName>
    </submittedName>
</protein>
<dbReference type="SUPFAM" id="SSF51445">
    <property type="entry name" value="(Trans)glycosidases"/>
    <property type="match status" value="1"/>
</dbReference>